<dbReference type="AlphaFoldDB" id="A0A4R8WVA3"/>
<dbReference type="CDD" id="cd05829">
    <property type="entry name" value="Sortase_F"/>
    <property type="match status" value="1"/>
</dbReference>
<reference evidence="4 5" key="1">
    <citation type="submission" date="2019-03" db="EMBL/GenBank/DDBJ databases">
        <title>Genomics of glacier-inhabiting Cryobacterium strains.</title>
        <authorList>
            <person name="Liu Q."/>
            <person name="Xin Y.-H."/>
        </authorList>
    </citation>
    <scope>NUCLEOTIDE SEQUENCE [LARGE SCALE GENOMIC DNA]</scope>
    <source>
        <strain evidence="4 5">MDT1-3</strain>
    </source>
</reference>
<keyword evidence="1" id="KW-0378">Hydrolase</keyword>
<evidence type="ECO:0000256" key="2">
    <source>
        <dbReference type="SAM" id="MobiDB-lite"/>
    </source>
</evidence>
<dbReference type="RefSeq" id="WP_134565763.1">
    <property type="nucleotide sequence ID" value="NZ_SOFP01000023.1"/>
</dbReference>
<organism evidence="4 5">
    <name type="scientific">Cryobacterium algoritolerans</name>
    <dbReference type="NCBI Taxonomy" id="1259184"/>
    <lineage>
        <taxon>Bacteria</taxon>
        <taxon>Bacillati</taxon>
        <taxon>Actinomycetota</taxon>
        <taxon>Actinomycetes</taxon>
        <taxon>Micrococcales</taxon>
        <taxon>Microbacteriaceae</taxon>
        <taxon>Cryobacterium</taxon>
    </lineage>
</organism>
<proteinExistence type="predicted"/>
<feature type="chain" id="PRO_5038425657" evidence="3">
    <location>
        <begin position="21"/>
        <end position="221"/>
    </location>
</feature>
<feature type="signal peptide" evidence="3">
    <location>
        <begin position="1"/>
        <end position="20"/>
    </location>
</feature>
<gene>
    <name evidence="4" type="ORF">E3O19_04925</name>
</gene>
<feature type="compositionally biased region" description="Low complexity" evidence="2">
    <location>
        <begin position="32"/>
        <end position="45"/>
    </location>
</feature>
<keyword evidence="5" id="KW-1185">Reference proteome</keyword>
<dbReference type="SUPFAM" id="SSF63817">
    <property type="entry name" value="Sortase"/>
    <property type="match status" value="1"/>
</dbReference>
<feature type="region of interest" description="Disordered" evidence="2">
    <location>
        <begin position="32"/>
        <end position="52"/>
    </location>
</feature>
<dbReference type="GO" id="GO:0016787">
    <property type="term" value="F:hydrolase activity"/>
    <property type="evidence" value="ECO:0007669"/>
    <property type="project" value="UniProtKB-KW"/>
</dbReference>
<dbReference type="InterPro" id="IPR023365">
    <property type="entry name" value="Sortase_dom-sf"/>
</dbReference>
<dbReference type="Gene3D" id="2.40.260.10">
    <property type="entry name" value="Sortase"/>
    <property type="match status" value="1"/>
</dbReference>
<dbReference type="InterPro" id="IPR005754">
    <property type="entry name" value="Sortase"/>
</dbReference>
<evidence type="ECO:0000313" key="5">
    <source>
        <dbReference type="Proteomes" id="UP000298412"/>
    </source>
</evidence>
<sequence length="221" mass="22718">MKRTTAGAVAMLAVALVVLSGCSGLRESAASAPAPTVSSAPDPASIAPVPQQTPEVAVPTVSAALSANQEPVPLAPVRIRVDSLGIDMVVEAVGQTAENVMELPKNPAVAAWYRYGPSPAGKVGATVIAAHVDSLVYDIGPFARLAEATAGTQVSLTLSDGTQRRYAVTGVQSILKPEVPWDAIFDRSGAARLTLVTCGGEFDYGARRYLSNVIVAADPIP</sequence>
<name>A0A4R8WVA3_9MICO</name>
<dbReference type="InterPro" id="IPR042001">
    <property type="entry name" value="Sortase_F"/>
</dbReference>
<evidence type="ECO:0000256" key="3">
    <source>
        <dbReference type="SAM" id="SignalP"/>
    </source>
</evidence>
<dbReference type="OrthoDB" id="525039at2"/>
<dbReference type="EMBL" id="SOFP01000023">
    <property type="protein sequence ID" value="TFC18162.1"/>
    <property type="molecule type" value="Genomic_DNA"/>
</dbReference>
<evidence type="ECO:0000313" key="4">
    <source>
        <dbReference type="EMBL" id="TFC18162.1"/>
    </source>
</evidence>
<comment type="caution">
    <text evidence="4">The sequence shown here is derived from an EMBL/GenBank/DDBJ whole genome shotgun (WGS) entry which is preliminary data.</text>
</comment>
<dbReference type="Proteomes" id="UP000298412">
    <property type="component" value="Unassembled WGS sequence"/>
</dbReference>
<dbReference type="Pfam" id="PF04203">
    <property type="entry name" value="Sortase"/>
    <property type="match status" value="1"/>
</dbReference>
<evidence type="ECO:0000256" key="1">
    <source>
        <dbReference type="ARBA" id="ARBA00022801"/>
    </source>
</evidence>
<dbReference type="PROSITE" id="PS51257">
    <property type="entry name" value="PROKAR_LIPOPROTEIN"/>
    <property type="match status" value="1"/>
</dbReference>
<keyword evidence="3" id="KW-0732">Signal</keyword>
<accession>A0A4R8WVA3</accession>
<protein>
    <submittedName>
        <fullName evidence="4">Sortase</fullName>
    </submittedName>
</protein>